<evidence type="ECO:0000313" key="7">
    <source>
        <dbReference type="Proteomes" id="UP000315344"/>
    </source>
</evidence>
<dbReference type="GO" id="GO:0000976">
    <property type="term" value="F:transcription cis-regulatory region binding"/>
    <property type="evidence" value="ECO:0007669"/>
    <property type="project" value="TreeGrafter"/>
</dbReference>
<dbReference type="PANTHER" id="PTHR30146:SF148">
    <property type="entry name" value="HTH-TYPE TRANSCRIPTIONAL REPRESSOR PURR-RELATED"/>
    <property type="match status" value="1"/>
</dbReference>
<dbReference type="SUPFAM" id="SSF53822">
    <property type="entry name" value="Periplasmic binding protein-like I"/>
    <property type="match status" value="1"/>
</dbReference>
<dbReference type="AlphaFoldDB" id="A0A533I5L0"/>
<organism evidence="6 7">
    <name type="scientific">Paracoccus denitrificans</name>
    <dbReference type="NCBI Taxonomy" id="266"/>
    <lineage>
        <taxon>Bacteria</taxon>
        <taxon>Pseudomonadati</taxon>
        <taxon>Pseudomonadota</taxon>
        <taxon>Alphaproteobacteria</taxon>
        <taxon>Rhodobacterales</taxon>
        <taxon>Paracoccaceae</taxon>
        <taxon>Paracoccus</taxon>
    </lineage>
</organism>
<feature type="domain" description="HTH lacI-type" evidence="5">
    <location>
        <begin position="2"/>
        <end position="56"/>
    </location>
</feature>
<dbReference type="Gene3D" id="1.10.260.40">
    <property type="entry name" value="lambda repressor-like DNA-binding domains"/>
    <property type="match status" value="1"/>
</dbReference>
<dbReference type="CDD" id="cd06288">
    <property type="entry name" value="PBP1_sucrose_transcription_regulator"/>
    <property type="match status" value="1"/>
</dbReference>
<dbReference type="PANTHER" id="PTHR30146">
    <property type="entry name" value="LACI-RELATED TRANSCRIPTIONAL REPRESSOR"/>
    <property type="match status" value="1"/>
</dbReference>
<dbReference type="Pfam" id="PF13377">
    <property type="entry name" value="Peripla_BP_3"/>
    <property type="match status" value="1"/>
</dbReference>
<sequence>MATIYDVAQKAGVSPKTVSRVLNGDAPVGKATREAVEAAMDQLGYIRNNAARMMRATRSGLIGLVTGAISQDMTQPAGLPDLFIVQGVQARLADAGKTLMIADTAGRQDHVPALLRTFQEHRVEGLIYVADHHLKLELPPVPADIPLVLANCFDVAGTPAVLPDDFAGQKALTESLLRAGHRRIAYVTLPPRMIATELRSAGWRAALEQAGIAPDPALIPAGVDQTYAEDGRLLEDVISRLLAMDDPPTVICFGNDEMAMRGYGILRSRGVDVPGDISVAGYDNYRAIAETLYPPLTTVDLAYHDIGRAAADQLLQRIDGTWQGGDRVRVSGPLHWRQSVRNLT</sequence>
<evidence type="ECO:0000259" key="5">
    <source>
        <dbReference type="PROSITE" id="PS50932"/>
    </source>
</evidence>
<keyword evidence="4" id="KW-0804">Transcription</keyword>
<dbReference type="PROSITE" id="PS00356">
    <property type="entry name" value="HTH_LACI_1"/>
    <property type="match status" value="1"/>
</dbReference>
<protein>
    <submittedName>
        <fullName evidence="6">LacI family DNA-binding transcriptional regulator</fullName>
    </submittedName>
</protein>
<dbReference type="CDD" id="cd01392">
    <property type="entry name" value="HTH_LacI"/>
    <property type="match status" value="1"/>
</dbReference>
<dbReference type="EMBL" id="VAFL01000009">
    <property type="protein sequence ID" value="TKW66025.1"/>
    <property type="molecule type" value="Genomic_DNA"/>
</dbReference>
<proteinExistence type="predicted"/>
<dbReference type="InterPro" id="IPR028082">
    <property type="entry name" value="Peripla_BP_I"/>
</dbReference>
<gene>
    <name evidence="6" type="ORF">DI616_12850</name>
</gene>
<keyword evidence="2" id="KW-0805">Transcription regulation</keyword>
<dbReference type="InterPro" id="IPR046335">
    <property type="entry name" value="LacI/GalR-like_sensor"/>
</dbReference>
<accession>A0A533I5L0</accession>
<evidence type="ECO:0000256" key="3">
    <source>
        <dbReference type="ARBA" id="ARBA00023125"/>
    </source>
</evidence>
<dbReference type="SMART" id="SM00354">
    <property type="entry name" value="HTH_LACI"/>
    <property type="match status" value="1"/>
</dbReference>
<evidence type="ECO:0000256" key="2">
    <source>
        <dbReference type="ARBA" id="ARBA00023015"/>
    </source>
</evidence>
<keyword evidence="3 6" id="KW-0238">DNA-binding</keyword>
<dbReference type="Proteomes" id="UP000315344">
    <property type="component" value="Unassembled WGS sequence"/>
</dbReference>
<dbReference type="Pfam" id="PF00356">
    <property type="entry name" value="LacI"/>
    <property type="match status" value="1"/>
</dbReference>
<evidence type="ECO:0000256" key="4">
    <source>
        <dbReference type="ARBA" id="ARBA00023163"/>
    </source>
</evidence>
<name>A0A533I5L0_PARDE</name>
<dbReference type="Gene3D" id="3.40.50.2300">
    <property type="match status" value="2"/>
</dbReference>
<evidence type="ECO:0000256" key="1">
    <source>
        <dbReference type="ARBA" id="ARBA00022491"/>
    </source>
</evidence>
<keyword evidence="1" id="KW-0678">Repressor</keyword>
<dbReference type="PROSITE" id="PS50932">
    <property type="entry name" value="HTH_LACI_2"/>
    <property type="match status" value="1"/>
</dbReference>
<dbReference type="InterPro" id="IPR010982">
    <property type="entry name" value="Lambda_DNA-bd_dom_sf"/>
</dbReference>
<reference evidence="6 7" key="1">
    <citation type="journal article" date="2017" name="Nat. Commun.">
        <title>In situ click chemistry generation of cyclooxygenase-2 inhibitors.</title>
        <authorList>
            <person name="Bhardwaj A."/>
            <person name="Kaur J."/>
            <person name="Wuest M."/>
            <person name="Wuest F."/>
        </authorList>
    </citation>
    <scope>NUCLEOTIDE SEQUENCE [LARGE SCALE GENOMIC DNA]</scope>
    <source>
        <strain evidence="6">S2_012_000_R3_94</strain>
    </source>
</reference>
<dbReference type="GO" id="GO:0003700">
    <property type="term" value="F:DNA-binding transcription factor activity"/>
    <property type="evidence" value="ECO:0007669"/>
    <property type="project" value="TreeGrafter"/>
</dbReference>
<dbReference type="SUPFAM" id="SSF47413">
    <property type="entry name" value="lambda repressor-like DNA-binding domains"/>
    <property type="match status" value="1"/>
</dbReference>
<dbReference type="InterPro" id="IPR000843">
    <property type="entry name" value="HTH_LacI"/>
</dbReference>
<dbReference type="PRINTS" id="PR00036">
    <property type="entry name" value="HTHLACI"/>
</dbReference>
<comment type="caution">
    <text evidence="6">The sequence shown here is derived from an EMBL/GenBank/DDBJ whole genome shotgun (WGS) entry which is preliminary data.</text>
</comment>
<evidence type="ECO:0000313" key="6">
    <source>
        <dbReference type="EMBL" id="TKW66025.1"/>
    </source>
</evidence>